<gene>
    <name evidence="1" type="ORF">METZ01_LOCUS155018</name>
</gene>
<proteinExistence type="predicted"/>
<feature type="non-terminal residue" evidence="1">
    <location>
        <position position="200"/>
    </location>
</feature>
<reference evidence="1" key="1">
    <citation type="submission" date="2018-05" db="EMBL/GenBank/DDBJ databases">
        <authorList>
            <person name="Lanie J.A."/>
            <person name="Ng W.-L."/>
            <person name="Kazmierczak K.M."/>
            <person name="Andrzejewski T.M."/>
            <person name="Davidsen T.M."/>
            <person name="Wayne K.J."/>
            <person name="Tettelin H."/>
            <person name="Glass J.I."/>
            <person name="Rusch D."/>
            <person name="Podicherti R."/>
            <person name="Tsui H.-C.T."/>
            <person name="Winkler M.E."/>
        </authorList>
    </citation>
    <scope>NUCLEOTIDE SEQUENCE</scope>
</reference>
<evidence type="ECO:0008006" key="2">
    <source>
        <dbReference type="Google" id="ProtNLM"/>
    </source>
</evidence>
<dbReference type="AlphaFoldDB" id="A0A382ALB8"/>
<protein>
    <recommendedName>
        <fullName evidence="2">Peptidase</fullName>
    </recommendedName>
</protein>
<dbReference type="EMBL" id="UINC01025834">
    <property type="protein sequence ID" value="SVB02164.1"/>
    <property type="molecule type" value="Genomic_DNA"/>
</dbReference>
<name>A0A382ALB8_9ZZZZ</name>
<organism evidence="1">
    <name type="scientific">marine metagenome</name>
    <dbReference type="NCBI Taxonomy" id="408172"/>
    <lineage>
        <taxon>unclassified sequences</taxon>
        <taxon>metagenomes</taxon>
        <taxon>ecological metagenomes</taxon>
    </lineage>
</organism>
<evidence type="ECO:0000313" key="1">
    <source>
        <dbReference type="EMBL" id="SVB02164.1"/>
    </source>
</evidence>
<accession>A0A382ALB8</accession>
<sequence length="200" mass="22079">MKALLVLFLIPMMIYPAFAAEFDQIVSTSNGTLDVGIFTIPEIPNTDEPTKLKISFLKPGTEKIQEHVDYTIIVAKDGESIFGPIRLTHTSTGEITIPVQFSENGLHEIDIEVEGILFSPIPPEMASFTMNIGQEESSIPEWIKNNAGWWADGQIDDGSFVSGIQWLISNDIMTIPPTEQGTGSDDVIPSWIKNNAGWWA</sequence>